<evidence type="ECO:0000313" key="1">
    <source>
        <dbReference type="EMBL" id="KAG8184923.1"/>
    </source>
</evidence>
<gene>
    <name evidence="1" type="ORF">JTE90_017777</name>
</gene>
<protein>
    <submittedName>
        <fullName evidence="1">Uncharacterized protein</fullName>
    </submittedName>
</protein>
<evidence type="ECO:0000313" key="2">
    <source>
        <dbReference type="Proteomes" id="UP000827092"/>
    </source>
</evidence>
<keyword evidence="2" id="KW-1185">Reference proteome</keyword>
<reference evidence="1 2" key="1">
    <citation type="journal article" date="2022" name="Nat. Ecol. Evol.">
        <title>A masculinizing supergene underlies an exaggerated male reproductive morph in a spider.</title>
        <authorList>
            <person name="Hendrickx F."/>
            <person name="De Corte Z."/>
            <person name="Sonet G."/>
            <person name="Van Belleghem S.M."/>
            <person name="Kostlbacher S."/>
            <person name="Vangestel C."/>
        </authorList>
    </citation>
    <scope>NUCLEOTIDE SEQUENCE [LARGE SCALE GENOMIC DNA]</scope>
    <source>
        <strain evidence="1">W744_W776</strain>
    </source>
</reference>
<dbReference type="AlphaFoldDB" id="A0AAV6UMA8"/>
<dbReference type="Proteomes" id="UP000827092">
    <property type="component" value="Unassembled WGS sequence"/>
</dbReference>
<comment type="caution">
    <text evidence="1">The sequence shown here is derived from an EMBL/GenBank/DDBJ whole genome shotgun (WGS) entry which is preliminary data.</text>
</comment>
<proteinExistence type="predicted"/>
<dbReference type="EMBL" id="JAFNEN010000354">
    <property type="protein sequence ID" value="KAG8184923.1"/>
    <property type="molecule type" value="Genomic_DNA"/>
</dbReference>
<sequence length="71" mass="8119">MVSRKLFWGANRPFLTGIGGLLPGPTQLRVFFGYIALARSLLSRLLHLGLTWGRKEERSCLDLNRKQKLHL</sequence>
<name>A0AAV6UMA8_9ARAC</name>
<organism evidence="1 2">
    <name type="scientific">Oedothorax gibbosus</name>
    <dbReference type="NCBI Taxonomy" id="931172"/>
    <lineage>
        <taxon>Eukaryota</taxon>
        <taxon>Metazoa</taxon>
        <taxon>Ecdysozoa</taxon>
        <taxon>Arthropoda</taxon>
        <taxon>Chelicerata</taxon>
        <taxon>Arachnida</taxon>
        <taxon>Araneae</taxon>
        <taxon>Araneomorphae</taxon>
        <taxon>Entelegynae</taxon>
        <taxon>Araneoidea</taxon>
        <taxon>Linyphiidae</taxon>
        <taxon>Erigoninae</taxon>
        <taxon>Oedothorax</taxon>
    </lineage>
</organism>
<accession>A0AAV6UMA8</accession>